<organism evidence="2 3">
    <name type="scientific">Bradyrhizobium aeschynomenes</name>
    <dbReference type="NCBI Taxonomy" id="2734909"/>
    <lineage>
        <taxon>Bacteria</taxon>
        <taxon>Pseudomonadati</taxon>
        <taxon>Pseudomonadota</taxon>
        <taxon>Alphaproteobacteria</taxon>
        <taxon>Hyphomicrobiales</taxon>
        <taxon>Nitrobacteraceae</taxon>
        <taxon>Bradyrhizobium</taxon>
    </lineage>
</organism>
<evidence type="ECO:0008006" key="4">
    <source>
        <dbReference type="Google" id="ProtNLM"/>
    </source>
</evidence>
<dbReference type="RefSeq" id="WP_172114140.1">
    <property type="nucleotide sequence ID" value="NZ_JABFDM010000003.1"/>
</dbReference>
<protein>
    <recommendedName>
        <fullName evidence="4">Histone</fullName>
    </recommendedName>
</protein>
<evidence type="ECO:0000256" key="1">
    <source>
        <dbReference type="SAM" id="MobiDB-lite"/>
    </source>
</evidence>
<comment type="caution">
    <text evidence="2">The sequence shown here is derived from an EMBL/GenBank/DDBJ whole genome shotgun (WGS) entry which is preliminary data.</text>
</comment>
<name>A0ABX2CLK9_9BRAD</name>
<feature type="region of interest" description="Disordered" evidence="1">
    <location>
        <begin position="83"/>
        <end position="136"/>
    </location>
</feature>
<accession>A0ABX2CLK9</accession>
<gene>
    <name evidence="2" type="ORF">HL667_29090</name>
</gene>
<proteinExistence type="predicted"/>
<feature type="compositionally biased region" description="Basic and acidic residues" evidence="1">
    <location>
        <begin position="91"/>
        <end position="106"/>
    </location>
</feature>
<dbReference type="Proteomes" id="UP000886476">
    <property type="component" value="Unassembled WGS sequence"/>
</dbReference>
<sequence length="136" mass="14640">MADADLDAVIRQLAKQQNKTILAAAKKRRDRFNGMAVKAKDKDAKERFKMLAREAVEQANAAARRLLISADNVADSYARAMRQAAAAELPKVPDKKAPEKKADKPSDAAPAKPPRGKASKTPPAKTGPKKPAKTKA</sequence>
<feature type="compositionally biased region" description="Basic residues" evidence="1">
    <location>
        <begin position="127"/>
        <end position="136"/>
    </location>
</feature>
<evidence type="ECO:0000313" key="2">
    <source>
        <dbReference type="EMBL" id="NPU69091.1"/>
    </source>
</evidence>
<keyword evidence="3" id="KW-1185">Reference proteome</keyword>
<dbReference type="EMBL" id="JABFDN010000014">
    <property type="protein sequence ID" value="NPU69091.1"/>
    <property type="molecule type" value="Genomic_DNA"/>
</dbReference>
<evidence type="ECO:0000313" key="3">
    <source>
        <dbReference type="Proteomes" id="UP000886476"/>
    </source>
</evidence>
<reference evidence="2" key="1">
    <citation type="submission" date="2020-05" db="EMBL/GenBank/DDBJ databases">
        <title>Nod-independent and nitrogen-fixing Bradyrhizobium aeschynomene sp. nov. isolated from nodules of Aeschynomene indica.</title>
        <authorList>
            <person name="Zhang Z."/>
        </authorList>
    </citation>
    <scope>NUCLEOTIDE SEQUENCE</scope>
    <source>
        <strain evidence="2">83012</strain>
    </source>
</reference>